<dbReference type="AlphaFoldDB" id="A0A8T0ASG7"/>
<evidence type="ECO:0000256" key="1">
    <source>
        <dbReference type="PROSITE-ProRule" id="PRU00339"/>
    </source>
</evidence>
<dbReference type="Gene3D" id="1.25.40.10">
    <property type="entry name" value="Tetratricopeptide repeat domain"/>
    <property type="match status" value="1"/>
</dbReference>
<feature type="compositionally biased region" description="Polar residues" evidence="2">
    <location>
        <begin position="10"/>
        <end position="21"/>
    </location>
</feature>
<dbReference type="SUPFAM" id="SSF48452">
    <property type="entry name" value="TPR-like"/>
    <property type="match status" value="1"/>
</dbReference>
<keyword evidence="4" id="KW-1185">Reference proteome</keyword>
<organism evidence="3 4">
    <name type="scientific">Silurus meridionalis</name>
    <name type="common">Southern catfish</name>
    <name type="synonym">Silurus soldatovi meridionalis</name>
    <dbReference type="NCBI Taxonomy" id="175797"/>
    <lineage>
        <taxon>Eukaryota</taxon>
        <taxon>Metazoa</taxon>
        <taxon>Chordata</taxon>
        <taxon>Craniata</taxon>
        <taxon>Vertebrata</taxon>
        <taxon>Euteleostomi</taxon>
        <taxon>Actinopterygii</taxon>
        <taxon>Neopterygii</taxon>
        <taxon>Teleostei</taxon>
        <taxon>Ostariophysi</taxon>
        <taxon>Siluriformes</taxon>
        <taxon>Siluridae</taxon>
        <taxon>Silurus</taxon>
    </lineage>
</organism>
<sequence>MDREPDPGEQVTSENSWLSVSPSGLWEVQRRWKGERKKGDDTPLLGAICKLRVCLKNHKEDHAQPLHSDETEPGVSVSSVQVPEFPRSQESVLQVPLDRWIVLRVGEGQCDIIESCLEGMRAEETCEFTVRPHQRHLKMAPSDIHAAQLERKEEERQLKSECFSLQLHSFTPGKESWQMIPAEKLTWVLFYKQRGSQRFSTGDIWGAMHSYCCAVKLLITLKGHTKGKDGVLKVDVSRACDKKSDLETQSVNRDTESKSTYIQTEEEYRTMKAELHSNLSLCQLRLGQPAKARNSSNKATALDPTNVKAWYRLGQACLQLEDFTEARQAFGKVLQLQPGSASAQNALKNVNAKAKEFDNKLGQRLSKMFT</sequence>
<gene>
    <name evidence="3" type="ORF">HF521_006154</name>
</gene>
<feature type="region of interest" description="Disordered" evidence="2">
    <location>
        <begin position="1"/>
        <end position="21"/>
    </location>
</feature>
<dbReference type="PANTHER" id="PTHR46512:SF10">
    <property type="entry name" value="FK506-BINDING PROTEIN-LIKE"/>
    <property type="match status" value="1"/>
</dbReference>
<dbReference type="InterPro" id="IPR050754">
    <property type="entry name" value="FKBP4/5/8-like"/>
</dbReference>
<dbReference type="InterPro" id="IPR011990">
    <property type="entry name" value="TPR-like_helical_dom_sf"/>
</dbReference>
<protein>
    <recommendedName>
        <fullName evidence="5">FK506-binding protein-like</fullName>
    </recommendedName>
</protein>
<evidence type="ECO:0000313" key="4">
    <source>
        <dbReference type="Proteomes" id="UP000606274"/>
    </source>
</evidence>
<dbReference type="PANTHER" id="PTHR46512">
    <property type="entry name" value="PEPTIDYLPROLYL ISOMERASE"/>
    <property type="match status" value="1"/>
</dbReference>
<dbReference type="PROSITE" id="PS50005">
    <property type="entry name" value="TPR"/>
    <property type="match status" value="1"/>
</dbReference>
<reference evidence="3" key="1">
    <citation type="submission" date="2020-08" db="EMBL/GenBank/DDBJ databases">
        <title>Chromosome-level assembly of Southern catfish (Silurus meridionalis) provides insights into visual adaptation to the nocturnal and benthic lifestyles.</title>
        <authorList>
            <person name="Zhang Y."/>
            <person name="Wang D."/>
            <person name="Peng Z."/>
        </authorList>
    </citation>
    <scope>NUCLEOTIDE SEQUENCE</scope>
    <source>
        <strain evidence="3">SWU-2019-XX</strain>
        <tissue evidence="3">Muscle</tissue>
    </source>
</reference>
<proteinExistence type="predicted"/>
<evidence type="ECO:0000313" key="3">
    <source>
        <dbReference type="EMBL" id="KAF7696060.1"/>
    </source>
</evidence>
<evidence type="ECO:0008006" key="5">
    <source>
        <dbReference type="Google" id="ProtNLM"/>
    </source>
</evidence>
<name>A0A8T0ASG7_SILME</name>
<dbReference type="OrthoDB" id="433738at2759"/>
<evidence type="ECO:0000256" key="2">
    <source>
        <dbReference type="SAM" id="MobiDB-lite"/>
    </source>
</evidence>
<keyword evidence="1" id="KW-0802">TPR repeat</keyword>
<dbReference type="EMBL" id="JABFDY010000016">
    <property type="protein sequence ID" value="KAF7696060.1"/>
    <property type="molecule type" value="Genomic_DNA"/>
</dbReference>
<dbReference type="SMART" id="SM00028">
    <property type="entry name" value="TPR"/>
    <property type="match status" value="2"/>
</dbReference>
<comment type="caution">
    <text evidence="3">The sequence shown here is derived from an EMBL/GenBank/DDBJ whole genome shotgun (WGS) entry which is preliminary data.</text>
</comment>
<feature type="repeat" description="TPR" evidence="1">
    <location>
        <begin position="307"/>
        <end position="340"/>
    </location>
</feature>
<dbReference type="Pfam" id="PF14559">
    <property type="entry name" value="TPR_19"/>
    <property type="match status" value="1"/>
</dbReference>
<accession>A0A8T0ASG7</accession>
<dbReference type="Proteomes" id="UP000606274">
    <property type="component" value="Unassembled WGS sequence"/>
</dbReference>
<dbReference type="InterPro" id="IPR019734">
    <property type="entry name" value="TPR_rpt"/>
</dbReference>